<proteinExistence type="predicted"/>
<evidence type="ECO:0000313" key="1">
    <source>
        <dbReference type="EMBL" id="PGS78014.1"/>
    </source>
</evidence>
<dbReference type="EMBL" id="NULI01000097">
    <property type="protein sequence ID" value="PGS78014.1"/>
    <property type="molecule type" value="Genomic_DNA"/>
</dbReference>
<dbReference type="AlphaFoldDB" id="A0A9X7GV92"/>
<reference evidence="1 2" key="1">
    <citation type="submission" date="2017-09" db="EMBL/GenBank/DDBJ databases">
        <title>Large-scale bioinformatics analysis of Bacillus genomes uncovers conserved roles of natural products in bacterial physiology.</title>
        <authorList>
            <consortium name="Agbiome Team Llc"/>
            <person name="Bleich R.M."/>
            <person name="Grubbs K.J."/>
            <person name="Santa Maria K.C."/>
            <person name="Allen S.E."/>
            <person name="Farag S."/>
            <person name="Shank E.A."/>
            <person name="Bowers A."/>
        </authorList>
    </citation>
    <scope>NUCLEOTIDE SEQUENCE [LARGE SCALE GENOMIC DNA]</scope>
    <source>
        <strain evidence="1 2">AFS041711</strain>
    </source>
</reference>
<dbReference type="RefSeq" id="WP_098783047.1">
    <property type="nucleotide sequence ID" value="NZ_NULI01000097.1"/>
</dbReference>
<dbReference type="Proteomes" id="UP000224203">
    <property type="component" value="Unassembled WGS sequence"/>
</dbReference>
<protein>
    <submittedName>
        <fullName evidence="1">Uncharacterized protein</fullName>
    </submittedName>
</protein>
<evidence type="ECO:0000313" key="2">
    <source>
        <dbReference type="Proteomes" id="UP000224203"/>
    </source>
</evidence>
<name>A0A9X7GV92_BACCE</name>
<gene>
    <name evidence="1" type="ORF">COC69_17195</name>
</gene>
<sequence>MKHSNQKLNIKKITGIALVSAIGFTSLGALGTKTSSVYAAEPTYDIAATQTIKAEDMSIKQLQDAIQQKNDPFINQVKIFIDKHFQKSELLWEKVSKQLKIDLIDLLLGNEKDYSKKIDDALAKHVKEVPTLLDVASLEFIKDLILLLDYLPE</sequence>
<organism evidence="1 2">
    <name type="scientific">Bacillus cereus</name>
    <dbReference type="NCBI Taxonomy" id="1396"/>
    <lineage>
        <taxon>Bacteria</taxon>
        <taxon>Bacillati</taxon>
        <taxon>Bacillota</taxon>
        <taxon>Bacilli</taxon>
        <taxon>Bacillales</taxon>
        <taxon>Bacillaceae</taxon>
        <taxon>Bacillus</taxon>
        <taxon>Bacillus cereus group</taxon>
    </lineage>
</organism>
<comment type="caution">
    <text evidence="1">The sequence shown here is derived from an EMBL/GenBank/DDBJ whole genome shotgun (WGS) entry which is preliminary data.</text>
</comment>
<accession>A0A9X7GV92</accession>